<keyword evidence="3 7" id="KW-0812">Transmembrane</keyword>
<dbReference type="InterPro" id="IPR036837">
    <property type="entry name" value="Cation_efflux_CTD_sf"/>
</dbReference>
<dbReference type="GO" id="GO:0016020">
    <property type="term" value="C:membrane"/>
    <property type="evidence" value="ECO:0007669"/>
    <property type="project" value="UniProtKB-SubCell"/>
</dbReference>
<feature type="region of interest" description="Disordered" evidence="6">
    <location>
        <begin position="289"/>
        <end position="309"/>
    </location>
</feature>
<dbReference type="Proteomes" id="UP000576087">
    <property type="component" value="Unassembled WGS sequence"/>
</dbReference>
<feature type="domain" description="Cation efflux protein transmembrane" evidence="8">
    <location>
        <begin position="2"/>
        <end position="191"/>
    </location>
</feature>
<evidence type="ECO:0000256" key="7">
    <source>
        <dbReference type="SAM" id="Phobius"/>
    </source>
</evidence>
<dbReference type="GO" id="GO:0008324">
    <property type="term" value="F:monoatomic cation transmembrane transporter activity"/>
    <property type="evidence" value="ECO:0007669"/>
    <property type="project" value="InterPro"/>
</dbReference>
<feature type="transmembrane region" description="Helical" evidence="7">
    <location>
        <begin position="135"/>
        <end position="160"/>
    </location>
</feature>
<evidence type="ECO:0000313" key="9">
    <source>
        <dbReference type="EMBL" id="MBB4349392.1"/>
    </source>
</evidence>
<comment type="subcellular location">
    <subcellularLocation>
        <location evidence="1">Membrane</location>
        <topology evidence="1">Multi-pass membrane protein</topology>
    </subcellularLocation>
</comment>
<evidence type="ECO:0000256" key="1">
    <source>
        <dbReference type="ARBA" id="ARBA00004141"/>
    </source>
</evidence>
<dbReference type="SUPFAM" id="SSF161111">
    <property type="entry name" value="Cation efflux protein transmembrane domain-like"/>
    <property type="match status" value="1"/>
</dbReference>
<dbReference type="InterPro" id="IPR040177">
    <property type="entry name" value="SLC30A9"/>
</dbReference>
<dbReference type="GO" id="GO:0006829">
    <property type="term" value="P:zinc ion transport"/>
    <property type="evidence" value="ECO:0007669"/>
    <property type="project" value="InterPro"/>
</dbReference>
<gene>
    <name evidence="10" type="ORF">GGE31_002899</name>
    <name evidence="9" type="ORF">GGE33_003154</name>
    <name evidence="11" type="ORF">GGE35_002840</name>
</gene>
<accession>A0A7W6UZ41</accession>
<dbReference type="Proteomes" id="UP000520770">
    <property type="component" value="Unassembled WGS sequence"/>
</dbReference>
<sequence length="309" mass="33629">MAAVLTGSSAMLSGGVHSLIDACTEIILFYGIMASRRTATPQHQLGYGREIYFWNLIVAILIFALGSGITVYGGLKQIIDPKPIEEEWINYIVLVISITVEAFALWAATRQLKLKSGGNWVTALRRRRDNTTLTIIEGDIAALVGLVISACGLIACQITGDYRYDGLASITISIILAIVAFRLASNSKNLLIGLPVDREVADSIIADIQKNEKVLRVNGMVSVHLAPDQLLVALSIWFADGLSKQEVERTIEEIDDAIRSSYPIRALFIEPQTPKRFLTLNETLSTTIPPRKQAPLAAGASQPSQLPST</sequence>
<dbReference type="PANTHER" id="PTHR13414:SF9">
    <property type="entry name" value="PROTON-COUPLED ZINC ANTIPORTER SLC30A9, MITOCHONDRIAL"/>
    <property type="match status" value="1"/>
</dbReference>
<evidence type="ECO:0000256" key="5">
    <source>
        <dbReference type="ARBA" id="ARBA00023136"/>
    </source>
</evidence>
<dbReference type="EMBL" id="JACIGW010000003">
    <property type="protein sequence ID" value="MBB4349392.1"/>
    <property type="molecule type" value="Genomic_DNA"/>
</dbReference>
<dbReference type="NCBIfam" id="TIGR01297">
    <property type="entry name" value="CDF"/>
    <property type="match status" value="1"/>
</dbReference>
<evidence type="ECO:0000256" key="3">
    <source>
        <dbReference type="ARBA" id="ARBA00022692"/>
    </source>
</evidence>
<feature type="transmembrane region" description="Helical" evidence="7">
    <location>
        <begin position="88"/>
        <end position="108"/>
    </location>
</feature>
<evidence type="ECO:0000256" key="4">
    <source>
        <dbReference type="ARBA" id="ARBA00022989"/>
    </source>
</evidence>
<keyword evidence="2" id="KW-0813">Transport</keyword>
<dbReference type="Gene3D" id="1.20.1510.10">
    <property type="entry name" value="Cation efflux protein transmembrane domain"/>
    <property type="match status" value="1"/>
</dbReference>
<keyword evidence="5 7" id="KW-0472">Membrane</keyword>
<evidence type="ECO:0000313" key="11">
    <source>
        <dbReference type="EMBL" id="MBB4447018.1"/>
    </source>
</evidence>
<dbReference type="EMBL" id="JACIGY010000003">
    <property type="protein sequence ID" value="MBB4412386.1"/>
    <property type="molecule type" value="Genomic_DNA"/>
</dbReference>
<feature type="transmembrane region" description="Helical" evidence="7">
    <location>
        <begin position="12"/>
        <end position="32"/>
    </location>
</feature>
<dbReference type="Proteomes" id="UP000524535">
    <property type="component" value="Unassembled WGS sequence"/>
</dbReference>
<organism evidence="11 14">
    <name type="scientific">Aliirhizobium cellulosilyticum</name>
    <dbReference type="NCBI Taxonomy" id="393664"/>
    <lineage>
        <taxon>Bacteria</taxon>
        <taxon>Pseudomonadati</taxon>
        <taxon>Pseudomonadota</taxon>
        <taxon>Alphaproteobacteria</taxon>
        <taxon>Hyphomicrobiales</taxon>
        <taxon>Rhizobiaceae</taxon>
        <taxon>Aliirhizobium</taxon>
    </lineage>
</organism>
<feature type="transmembrane region" description="Helical" evidence="7">
    <location>
        <begin position="52"/>
        <end position="73"/>
    </location>
</feature>
<keyword evidence="13" id="KW-1185">Reference proteome</keyword>
<evidence type="ECO:0000313" key="13">
    <source>
        <dbReference type="Proteomes" id="UP000524535"/>
    </source>
</evidence>
<dbReference type="PANTHER" id="PTHR13414">
    <property type="entry name" value="HUEL-CATION TRANSPORTER"/>
    <property type="match status" value="1"/>
</dbReference>
<evidence type="ECO:0000256" key="2">
    <source>
        <dbReference type="ARBA" id="ARBA00022448"/>
    </source>
</evidence>
<evidence type="ECO:0000256" key="6">
    <source>
        <dbReference type="SAM" id="MobiDB-lite"/>
    </source>
</evidence>
<dbReference type="SUPFAM" id="SSF160240">
    <property type="entry name" value="Cation efflux protein cytoplasmic domain-like"/>
    <property type="match status" value="1"/>
</dbReference>
<evidence type="ECO:0000313" key="14">
    <source>
        <dbReference type="Proteomes" id="UP000576087"/>
    </source>
</evidence>
<reference evidence="12 13" key="1">
    <citation type="submission" date="2020-08" db="EMBL/GenBank/DDBJ databases">
        <title>Genomic Encyclopedia of Type Strains, Phase IV (KMG-V): Genome sequencing to study the core and pangenomes of soil and plant-associated prokaryotes.</title>
        <authorList>
            <person name="Whitman W."/>
        </authorList>
    </citation>
    <scope>NUCLEOTIDE SEQUENCE [LARGE SCALE GENOMIC DNA]</scope>
    <source>
        <strain evidence="10 13">SEMIA 444</strain>
        <strain evidence="9 12">SEMIA 448</strain>
        <strain evidence="11 14">SEMIA 452</strain>
    </source>
</reference>
<dbReference type="Pfam" id="PF01545">
    <property type="entry name" value="Cation_efflux"/>
    <property type="match status" value="1"/>
</dbReference>
<feature type="transmembrane region" description="Helical" evidence="7">
    <location>
        <begin position="166"/>
        <end position="184"/>
    </location>
</feature>
<dbReference type="InterPro" id="IPR002524">
    <property type="entry name" value="Cation_efflux"/>
</dbReference>
<evidence type="ECO:0000313" key="12">
    <source>
        <dbReference type="Proteomes" id="UP000520770"/>
    </source>
</evidence>
<dbReference type="InterPro" id="IPR058533">
    <property type="entry name" value="Cation_efflux_TM"/>
</dbReference>
<comment type="caution">
    <text evidence="11">The sequence shown here is derived from an EMBL/GenBank/DDBJ whole genome shotgun (WGS) entry which is preliminary data.</text>
</comment>
<proteinExistence type="predicted"/>
<dbReference type="EMBL" id="JACIHM010000003">
    <property type="protein sequence ID" value="MBB4447018.1"/>
    <property type="molecule type" value="Genomic_DNA"/>
</dbReference>
<protein>
    <submittedName>
        <fullName evidence="11">Cation diffusion facilitator family transporter</fullName>
    </submittedName>
</protein>
<evidence type="ECO:0000313" key="10">
    <source>
        <dbReference type="EMBL" id="MBB4412386.1"/>
    </source>
</evidence>
<name>A0A7W6UZ41_9HYPH</name>
<keyword evidence="4 7" id="KW-1133">Transmembrane helix</keyword>
<evidence type="ECO:0000259" key="8">
    <source>
        <dbReference type="Pfam" id="PF01545"/>
    </source>
</evidence>
<dbReference type="InterPro" id="IPR027469">
    <property type="entry name" value="Cation_efflux_TMD_sf"/>
</dbReference>
<dbReference type="AlphaFoldDB" id="A0A7W6UZ41"/>